<organism evidence="5 6">
    <name type="scientific">Streptomyces luteolus</name>
    <dbReference type="NCBI Taxonomy" id="3043615"/>
    <lineage>
        <taxon>Bacteria</taxon>
        <taxon>Bacillati</taxon>
        <taxon>Actinomycetota</taxon>
        <taxon>Actinomycetes</taxon>
        <taxon>Kitasatosporales</taxon>
        <taxon>Streptomycetaceae</taxon>
        <taxon>Streptomyces</taxon>
    </lineage>
</organism>
<accession>A0ABT6SPS6</accession>
<dbReference type="InterPro" id="IPR004136">
    <property type="entry name" value="NMO"/>
</dbReference>
<evidence type="ECO:0000313" key="5">
    <source>
        <dbReference type="EMBL" id="MDI3417614.1"/>
    </source>
</evidence>
<gene>
    <name evidence="5" type="ORF">QIT00_03385</name>
</gene>
<keyword evidence="6" id="KW-1185">Reference proteome</keyword>
<evidence type="ECO:0000256" key="2">
    <source>
        <dbReference type="ARBA" id="ARBA00022643"/>
    </source>
</evidence>
<dbReference type="GO" id="GO:0004497">
    <property type="term" value="F:monooxygenase activity"/>
    <property type="evidence" value="ECO:0007669"/>
    <property type="project" value="UniProtKB-KW"/>
</dbReference>
<dbReference type="PANTHER" id="PTHR32332">
    <property type="entry name" value="2-NITROPROPANE DIOXYGENASE"/>
    <property type="match status" value="1"/>
</dbReference>
<evidence type="ECO:0000256" key="1">
    <source>
        <dbReference type="ARBA" id="ARBA00022630"/>
    </source>
</evidence>
<keyword evidence="2" id="KW-0288">FMN</keyword>
<sequence length="334" mass="34979">MPPLSTRFTQLLEIDHPIVQDGMGPYVTDRLAAAVSNAGGLGTVSSPGREAEPSRGERELRSRIAHTASLTDRPFAVNVPVVRDPSGSISEISATYLRAVIAARKAGEPPKVLITSSGFPGELCEDIRDAGLIHLQKVGSTRQAVKAAAAGVDAVIASGYEMGGHIAPHPVHTMVLVPNVADAVDIPVLLSGGARDGRALAAALCLGASGVAMGTRFIATEDIEWHPAYAQAVLAAGEGDDLVTEGPARVLRNRAMERWSAARRDGSPYTAKYRGEKALFHAQRDGDVDEGIVSAGQVASGITELVTVQDLLPAMADEAARLLNRGLEGRPPVR</sequence>
<dbReference type="SUPFAM" id="SSF51412">
    <property type="entry name" value="Inosine monophosphate dehydrogenase (IMPDH)"/>
    <property type="match status" value="1"/>
</dbReference>
<dbReference type="EC" id="1.13.12.-" evidence="5"/>
<evidence type="ECO:0000313" key="6">
    <source>
        <dbReference type="Proteomes" id="UP001237105"/>
    </source>
</evidence>
<comment type="caution">
    <text evidence="5">The sequence shown here is derived from an EMBL/GenBank/DDBJ whole genome shotgun (WGS) entry which is preliminary data.</text>
</comment>
<feature type="region of interest" description="Disordered" evidence="4">
    <location>
        <begin position="38"/>
        <end position="57"/>
    </location>
</feature>
<dbReference type="Pfam" id="PF03060">
    <property type="entry name" value="NMO"/>
    <property type="match status" value="1"/>
</dbReference>
<dbReference type="PANTHER" id="PTHR32332:SF20">
    <property type="entry name" value="2-NITROPROPANE DIOXYGENASE-LIKE PROTEIN"/>
    <property type="match status" value="1"/>
</dbReference>
<name>A0ABT6SPS6_9ACTN</name>
<protein>
    <submittedName>
        <fullName evidence="5">Nitronate monooxygenase family protein</fullName>
        <ecNumber evidence="5">1.13.12.-</ecNumber>
    </submittedName>
</protein>
<dbReference type="Gene3D" id="3.20.20.70">
    <property type="entry name" value="Aldolase class I"/>
    <property type="match status" value="1"/>
</dbReference>
<evidence type="ECO:0000256" key="4">
    <source>
        <dbReference type="SAM" id="MobiDB-lite"/>
    </source>
</evidence>
<reference evidence="5 6" key="1">
    <citation type="submission" date="2023-05" db="EMBL/GenBank/DDBJ databases">
        <title>Draft genome sequence of Streptomyces sp. B-S-A12 isolated from a cave soil in Thailand.</title>
        <authorList>
            <person name="Chamroensaksri N."/>
            <person name="Muangham S."/>
        </authorList>
    </citation>
    <scope>NUCLEOTIDE SEQUENCE [LARGE SCALE GENOMIC DNA]</scope>
    <source>
        <strain evidence="5 6">B-S-A12</strain>
    </source>
</reference>
<dbReference type="EMBL" id="JASCIS010000003">
    <property type="protein sequence ID" value="MDI3417614.1"/>
    <property type="molecule type" value="Genomic_DNA"/>
</dbReference>
<keyword evidence="3 5" id="KW-0560">Oxidoreductase</keyword>
<dbReference type="CDD" id="cd04730">
    <property type="entry name" value="NPD_like"/>
    <property type="match status" value="1"/>
</dbReference>
<dbReference type="InterPro" id="IPR013785">
    <property type="entry name" value="Aldolase_TIM"/>
</dbReference>
<dbReference type="RefSeq" id="WP_282533541.1">
    <property type="nucleotide sequence ID" value="NZ_JASCIS010000003.1"/>
</dbReference>
<keyword evidence="5" id="KW-0503">Monooxygenase</keyword>
<evidence type="ECO:0000256" key="3">
    <source>
        <dbReference type="ARBA" id="ARBA00023002"/>
    </source>
</evidence>
<keyword evidence="1" id="KW-0285">Flavoprotein</keyword>
<dbReference type="Proteomes" id="UP001237105">
    <property type="component" value="Unassembled WGS sequence"/>
</dbReference>
<proteinExistence type="predicted"/>